<protein>
    <submittedName>
        <fullName evidence="2">Uncharacterized protein</fullName>
    </submittedName>
</protein>
<dbReference type="RefSeq" id="WP_185296875.1">
    <property type="nucleotide sequence ID" value="NZ_CP045702.1"/>
</dbReference>
<keyword evidence="1" id="KW-1133">Transmembrane helix</keyword>
<dbReference type="Proteomes" id="UP000515307">
    <property type="component" value="Chromosome"/>
</dbReference>
<feature type="transmembrane region" description="Helical" evidence="1">
    <location>
        <begin position="105"/>
        <end position="126"/>
    </location>
</feature>
<dbReference type="EMBL" id="CP045702">
    <property type="protein sequence ID" value="QNE73304.1"/>
    <property type="molecule type" value="Genomic_DNA"/>
</dbReference>
<evidence type="ECO:0000256" key="1">
    <source>
        <dbReference type="SAM" id="Phobius"/>
    </source>
</evidence>
<evidence type="ECO:0000313" key="3">
    <source>
        <dbReference type="Proteomes" id="UP000515307"/>
    </source>
</evidence>
<organism evidence="2 3">
    <name type="scientific">Streptomyces finlayi</name>
    <dbReference type="NCBI Taxonomy" id="67296"/>
    <lineage>
        <taxon>Bacteria</taxon>
        <taxon>Bacillati</taxon>
        <taxon>Actinomycetota</taxon>
        <taxon>Actinomycetes</taxon>
        <taxon>Kitasatosporales</taxon>
        <taxon>Streptomycetaceae</taxon>
        <taxon>Streptomyces</taxon>
    </lineage>
</organism>
<keyword evidence="3" id="KW-1185">Reference proteome</keyword>
<dbReference type="KEGG" id="sfiy:F0344_00495"/>
<sequence length="201" mass="20896">MHLYAQTSARRTRQVLADLVAVALIYGAVKLAMAVRDAIRQLAEPGRKAESAGTSLSDGLSDAGDAASEVPFVGDQLKKPLRSAADAGAGLADAGRSLQDTVGHVATLTAVALIVIPTVFVLLLWLPPRLRWIRRSTVTRQLAAGPGGADLLALRVLTGPPNELAALPTPPGGLAAAWRRGDEQVIADLAAIGLRREGLHG</sequence>
<accession>A0A7G7BD89</accession>
<gene>
    <name evidence="2" type="ORF">F0344_00495</name>
</gene>
<dbReference type="AlphaFoldDB" id="A0A7G7BD89"/>
<evidence type="ECO:0000313" key="2">
    <source>
        <dbReference type="EMBL" id="QNE73304.1"/>
    </source>
</evidence>
<keyword evidence="1" id="KW-0812">Transmembrane</keyword>
<feature type="transmembrane region" description="Helical" evidence="1">
    <location>
        <begin position="15"/>
        <end position="35"/>
    </location>
</feature>
<keyword evidence="1" id="KW-0472">Membrane</keyword>
<name>A0A7G7BD89_9ACTN</name>
<proteinExistence type="predicted"/>
<reference evidence="3" key="1">
    <citation type="submission" date="2019-10" db="EMBL/GenBank/DDBJ databases">
        <title>Antimicrobial potential of Antarctic Bacteria.</title>
        <authorList>
            <person name="Benaud N."/>
            <person name="Edwards R.J."/>
            <person name="Ferrari B.C."/>
        </authorList>
    </citation>
    <scope>NUCLEOTIDE SEQUENCE [LARGE SCALE GENOMIC DNA]</scope>
    <source>
        <strain evidence="3">NBSH44</strain>
    </source>
</reference>